<evidence type="ECO:0000256" key="3">
    <source>
        <dbReference type="ARBA" id="ARBA00023125"/>
    </source>
</evidence>
<evidence type="ECO:0000256" key="6">
    <source>
        <dbReference type="SAM" id="MobiDB-lite"/>
    </source>
</evidence>
<dbReference type="PANTHER" id="PTHR43547">
    <property type="entry name" value="TWO-COMPONENT HISTIDINE KINASE"/>
    <property type="match status" value="1"/>
</dbReference>
<protein>
    <submittedName>
        <fullName evidence="9">DNA-binding response regulator, AraC family</fullName>
    </submittedName>
</protein>
<evidence type="ECO:0000259" key="8">
    <source>
        <dbReference type="PROSITE" id="PS50110"/>
    </source>
</evidence>
<dbReference type="InterPro" id="IPR001789">
    <property type="entry name" value="Sig_transdc_resp-reg_receiver"/>
</dbReference>
<dbReference type="InterPro" id="IPR018060">
    <property type="entry name" value="HTH_AraC"/>
</dbReference>
<dbReference type="CDD" id="cd17574">
    <property type="entry name" value="REC_OmpR"/>
    <property type="match status" value="1"/>
</dbReference>
<dbReference type="GO" id="GO:0003700">
    <property type="term" value="F:DNA-binding transcription factor activity"/>
    <property type="evidence" value="ECO:0007669"/>
    <property type="project" value="InterPro"/>
</dbReference>
<dbReference type="PROSITE" id="PS00041">
    <property type="entry name" value="HTH_ARAC_FAMILY_1"/>
    <property type="match status" value="1"/>
</dbReference>
<evidence type="ECO:0000256" key="4">
    <source>
        <dbReference type="ARBA" id="ARBA00023163"/>
    </source>
</evidence>
<feature type="domain" description="HTH araC/xylS-type" evidence="7">
    <location>
        <begin position="338"/>
        <end position="437"/>
    </location>
</feature>
<dbReference type="Gene3D" id="3.40.50.2300">
    <property type="match status" value="1"/>
</dbReference>
<keyword evidence="2" id="KW-0805">Transcription regulation</keyword>
<keyword evidence="3 9" id="KW-0238">DNA-binding</keyword>
<proteinExistence type="predicted"/>
<dbReference type="PROSITE" id="PS50110">
    <property type="entry name" value="RESPONSE_REGULATORY"/>
    <property type="match status" value="1"/>
</dbReference>
<feature type="domain" description="Response regulatory" evidence="8">
    <location>
        <begin position="191"/>
        <end position="306"/>
    </location>
</feature>
<organism evidence="9">
    <name type="scientific">uncultured Cytophagales bacterium</name>
    <dbReference type="NCBI Taxonomy" id="158755"/>
    <lineage>
        <taxon>Bacteria</taxon>
        <taxon>Pseudomonadati</taxon>
        <taxon>Bacteroidota</taxon>
        <taxon>Sphingobacteriia</taxon>
        <taxon>Sphingobacteriales</taxon>
        <taxon>environmental samples</taxon>
    </lineage>
</organism>
<dbReference type="PRINTS" id="PR00032">
    <property type="entry name" value="HTHARAC"/>
</dbReference>
<dbReference type="AlphaFoldDB" id="A0A6J4KVD2"/>
<dbReference type="Pfam" id="PF00072">
    <property type="entry name" value="Response_reg"/>
    <property type="match status" value="1"/>
</dbReference>
<evidence type="ECO:0000256" key="1">
    <source>
        <dbReference type="ARBA" id="ARBA00022553"/>
    </source>
</evidence>
<dbReference type="PROSITE" id="PS01124">
    <property type="entry name" value="HTH_ARAC_FAMILY_2"/>
    <property type="match status" value="1"/>
</dbReference>
<evidence type="ECO:0000259" key="7">
    <source>
        <dbReference type="PROSITE" id="PS01124"/>
    </source>
</evidence>
<accession>A0A6J4KVD2</accession>
<dbReference type="SUPFAM" id="SSF52172">
    <property type="entry name" value="CheY-like"/>
    <property type="match status" value="1"/>
</dbReference>
<feature type="modified residue" description="4-aspartylphosphate" evidence="5">
    <location>
        <position position="239"/>
    </location>
</feature>
<dbReference type="SMART" id="SM00448">
    <property type="entry name" value="REC"/>
    <property type="match status" value="1"/>
</dbReference>
<reference evidence="9" key="1">
    <citation type="submission" date="2020-02" db="EMBL/GenBank/DDBJ databases">
        <authorList>
            <person name="Meier V. D."/>
        </authorList>
    </citation>
    <scope>NUCLEOTIDE SEQUENCE</scope>
    <source>
        <strain evidence="9">AVDCRST_MAG56</strain>
    </source>
</reference>
<evidence type="ECO:0000313" key="9">
    <source>
        <dbReference type="EMBL" id="CAA9315277.1"/>
    </source>
</evidence>
<dbReference type="Pfam" id="PF12833">
    <property type="entry name" value="HTH_18"/>
    <property type="match status" value="1"/>
</dbReference>
<dbReference type="InterPro" id="IPR020449">
    <property type="entry name" value="Tscrpt_reg_AraC-type_HTH"/>
</dbReference>
<name>A0A6J4KVD2_9SPHI</name>
<dbReference type="EMBL" id="CADCTQ010000543">
    <property type="protein sequence ID" value="CAA9315277.1"/>
    <property type="molecule type" value="Genomic_DNA"/>
</dbReference>
<sequence length="442" mass="48006">MIATPLLALPDVLPEQTFVLPSGWAGLASGLVAAVALLLFRHGASRLTRHRNALAPERRSPSTQPETDAGKPSFPASFFGEFRASLAPLVGLLAGKAAEARRRPEGELVFTGREVDAMHRNAARLLELMGGLPAPAAENQPAVAVPTKPPVPLVVASSDCIATPPAGAALPPLAPEKEGEPPQPAGEAEPLLLIVEDNEEVRRYLCESFAGQYQVLEAGHGLEGLRKAVEAVPDLVISDLMMPGMDGIELCRHLKADERTSHIPVILLTARASVESKLDGLETGADDYVTKPFHPQELRVRVRNLIAGRRNLRARFGREVKLQPKDITISSADEKFLQNAIAVVEKHMADSGFSVEALENEMMLSKMQLYRKLKALTDQSPTEFVRTLRLKRAASLLSQRSGNISEIAYEVGFNNLSYFAKCFKDHYGVPPSEYATRPEALV</sequence>
<dbReference type="InterPro" id="IPR011006">
    <property type="entry name" value="CheY-like_superfamily"/>
</dbReference>
<keyword evidence="1 5" id="KW-0597">Phosphoprotein</keyword>
<dbReference type="InterPro" id="IPR009057">
    <property type="entry name" value="Homeodomain-like_sf"/>
</dbReference>
<evidence type="ECO:0000256" key="2">
    <source>
        <dbReference type="ARBA" id="ARBA00023015"/>
    </source>
</evidence>
<dbReference type="GO" id="GO:0043565">
    <property type="term" value="F:sequence-specific DNA binding"/>
    <property type="evidence" value="ECO:0007669"/>
    <property type="project" value="InterPro"/>
</dbReference>
<dbReference type="GO" id="GO:0000155">
    <property type="term" value="F:phosphorelay sensor kinase activity"/>
    <property type="evidence" value="ECO:0007669"/>
    <property type="project" value="TreeGrafter"/>
</dbReference>
<dbReference type="Gene3D" id="1.10.10.60">
    <property type="entry name" value="Homeodomain-like"/>
    <property type="match status" value="1"/>
</dbReference>
<dbReference type="SMART" id="SM00342">
    <property type="entry name" value="HTH_ARAC"/>
    <property type="match status" value="1"/>
</dbReference>
<feature type="region of interest" description="Disordered" evidence="6">
    <location>
        <begin position="50"/>
        <end position="72"/>
    </location>
</feature>
<dbReference type="InterPro" id="IPR018062">
    <property type="entry name" value="HTH_AraC-typ_CS"/>
</dbReference>
<keyword evidence="4" id="KW-0804">Transcription</keyword>
<gene>
    <name evidence="9" type="ORF">AVDCRST_MAG56-6585</name>
</gene>
<evidence type="ECO:0000256" key="5">
    <source>
        <dbReference type="PROSITE-ProRule" id="PRU00169"/>
    </source>
</evidence>
<dbReference type="SUPFAM" id="SSF46689">
    <property type="entry name" value="Homeodomain-like"/>
    <property type="match status" value="1"/>
</dbReference>
<dbReference type="PANTHER" id="PTHR43547:SF2">
    <property type="entry name" value="HYBRID SIGNAL TRANSDUCTION HISTIDINE KINASE C"/>
    <property type="match status" value="1"/>
</dbReference>